<feature type="region of interest" description="Disordered" evidence="1">
    <location>
        <begin position="1"/>
        <end position="26"/>
    </location>
</feature>
<dbReference type="EMBL" id="CAUWAG010000018">
    <property type="protein sequence ID" value="CAJ2511019.1"/>
    <property type="molecule type" value="Genomic_DNA"/>
</dbReference>
<evidence type="ECO:0000256" key="1">
    <source>
        <dbReference type="SAM" id="MobiDB-lite"/>
    </source>
</evidence>
<proteinExistence type="predicted"/>
<organism evidence="2 3">
    <name type="scientific">Anthostomella pinea</name>
    <dbReference type="NCBI Taxonomy" id="933095"/>
    <lineage>
        <taxon>Eukaryota</taxon>
        <taxon>Fungi</taxon>
        <taxon>Dikarya</taxon>
        <taxon>Ascomycota</taxon>
        <taxon>Pezizomycotina</taxon>
        <taxon>Sordariomycetes</taxon>
        <taxon>Xylariomycetidae</taxon>
        <taxon>Xylariales</taxon>
        <taxon>Xylariaceae</taxon>
        <taxon>Anthostomella</taxon>
    </lineage>
</organism>
<keyword evidence="3" id="KW-1185">Reference proteome</keyword>
<accession>A0AAI8VTZ8</accession>
<dbReference type="AlphaFoldDB" id="A0AAI8VTZ8"/>
<gene>
    <name evidence="2" type="ORF">KHLLAP_LOCUS11487</name>
</gene>
<evidence type="ECO:0000313" key="3">
    <source>
        <dbReference type="Proteomes" id="UP001295740"/>
    </source>
</evidence>
<reference evidence="2" key="1">
    <citation type="submission" date="2023-10" db="EMBL/GenBank/DDBJ databases">
        <authorList>
            <person name="Hackl T."/>
        </authorList>
    </citation>
    <scope>NUCLEOTIDE SEQUENCE</scope>
</reference>
<evidence type="ECO:0000313" key="2">
    <source>
        <dbReference type="EMBL" id="CAJ2511019.1"/>
    </source>
</evidence>
<protein>
    <submittedName>
        <fullName evidence="2">Uu.00g066440.m01.CDS01</fullName>
    </submittedName>
</protein>
<name>A0AAI8VTZ8_9PEZI</name>
<comment type="caution">
    <text evidence="2">The sequence shown here is derived from an EMBL/GenBank/DDBJ whole genome shotgun (WGS) entry which is preliminary data.</text>
</comment>
<sequence length="90" mass="9739">MPPKRAAAPRDCVASKTSSTDRPPRSKRWAAVCASANADTNLLGSLRDPDYFDVYTFNDHAGYGGLEIVQTPVSRSQRGSRARLARTVSA</sequence>
<dbReference type="Proteomes" id="UP001295740">
    <property type="component" value="Unassembled WGS sequence"/>
</dbReference>